<evidence type="ECO:0008006" key="4">
    <source>
        <dbReference type="Google" id="ProtNLM"/>
    </source>
</evidence>
<feature type="transmembrane region" description="Helical" evidence="1">
    <location>
        <begin position="6"/>
        <end position="27"/>
    </location>
</feature>
<gene>
    <name evidence="2" type="ORF">V1477_017038</name>
</gene>
<keyword evidence="1" id="KW-0472">Membrane</keyword>
<evidence type="ECO:0000313" key="2">
    <source>
        <dbReference type="EMBL" id="KAL2727762.1"/>
    </source>
</evidence>
<reference evidence="2 3" key="1">
    <citation type="journal article" date="2024" name="Ann. Entomol. Soc. Am.">
        <title>Genomic analyses of the southern and eastern yellowjacket wasps (Hymenoptera: Vespidae) reveal evolutionary signatures of social life.</title>
        <authorList>
            <person name="Catto M.A."/>
            <person name="Caine P.B."/>
            <person name="Orr S.E."/>
            <person name="Hunt B.G."/>
            <person name="Goodisman M.A.D."/>
        </authorList>
    </citation>
    <scope>NUCLEOTIDE SEQUENCE [LARGE SCALE GENOMIC DNA]</scope>
    <source>
        <strain evidence="2">232</strain>
        <tissue evidence="2">Head and thorax</tissue>
    </source>
</reference>
<evidence type="ECO:0000313" key="3">
    <source>
        <dbReference type="Proteomes" id="UP001607303"/>
    </source>
</evidence>
<dbReference type="EMBL" id="JAYRBN010000100">
    <property type="protein sequence ID" value="KAL2727762.1"/>
    <property type="molecule type" value="Genomic_DNA"/>
</dbReference>
<keyword evidence="3" id="KW-1185">Reference proteome</keyword>
<name>A0ABD2B4V9_VESMC</name>
<proteinExistence type="predicted"/>
<keyword evidence="1" id="KW-0812">Transmembrane</keyword>
<accession>A0ABD2B4V9</accession>
<sequence length="66" mass="7163">MLGSFLASQFNIVNVLLFVCVLVRACLWGRRMVHPRPSHGPGNAGSSSNQGLRLTEPITKDCLSLP</sequence>
<keyword evidence="1" id="KW-1133">Transmembrane helix</keyword>
<comment type="caution">
    <text evidence="2">The sequence shown here is derived from an EMBL/GenBank/DDBJ whole genome shotgun (WGS) entry which is preliminary data.</text>
</comment>
<dbReference type="AlphaFoldDB" id="A0ABD2B4V9"/>
<organism evidence="2 3">
    <name type="scientific">Vespula maculifrons</name>
    <name type="common">Eastern yellow jacket</name>
    <name type="synonym">Wasp</name>
    <dbReference type="NCBI Taxonomy" id="7453"/>
    <lineage>
        <taxon>Eukaryota</taxon>
        <taxon>Metazoa</taxon>
        <taxon>Ecdysozoa</taxon>
        <taxon>Arthropoda</taxon>
        <taxon>Hexapoda</taxon>
        <taxon>Insecta</taxon>
        <taxon>Pterygota</taxon>
        <taxon>Neoptera</taxon>
        <taxon>Endopterygota</taxon>
        <taxon>Hymenoptera</taxon>
        <taxon>Apocrita</taxon>
        <taxon>Aculeata</taxon>
        <taxon>Vespoidea</taxon>
        <taxon>Vespidae</taxon>
        <taxon>Vespinae</taxon>
        <taxon>Vespula</taxon>
    </lineage>
</organism>
<protein>
    <recommendedName>
        <fullName evidence="4">Secreted protein</fullName>
    </recommendedName>
</protein>
<dbReference type="Proteomes" id="UP001607303">
    <property type="component" value="Unassembled WGS sequence"/>
</dbReference>
<evidence type="ECO:0000256" key="1">
    <source>
        <dbReference type="SAM" id="Phobius"/>
    </source>
</evidence>